<protein>
    <submittedName>
        <fullName evidence="1">Uncharacterized protein</fullName>
    </submittedName>
</protein>
<feature type="non-terminal residue" evidence="1">
    <location>
        <position position="144"/>
    </location>
</feature>
<sequence>WAVRFIRGTLMARSAGERVTPVGSTMATIAEEEEEQLATYGNDHSIHPWIRTLATYLDITHPAFKPWALTTAHATGPWLGGETLPEDISRIVGALAHLPPLEDVSNPPLAPGDWCWAAALWGNPLLPNNVDAGRSTNGHNFRPG</sequence>
<feature type="non-terminal residue" evidence="1">
    <location>
        <position position="1"/>
    </location>
</feature>
<dbReference type="EMBL" id="BNCQ01000007">
    <property type="protein sequence ID" value="GIM00446.1"/>
    <property type="molecule type" value="Genomic_DNA"/>
</dbReference>
<organism evidence="1 2">
    <name type="scientific">Volvox reticuliferus</name>
    <dbReference type="NCBI Taxonomy" id="1737510"/>
    <lineage>
        <taxon>Eukaryota</taxon>
        <taxon>Viridiplantae</taxon>
        <taxon>Chlorophyta</taxon>
        <taxon>core chlorophytes</taxon>
        <taxon>Chlorophyceae</taxon>
        <taxon>CS clade</taxon>
        <taxon>Chlamydomonadales</taxon>
        <taxon>Volvocaceae</taxon>
        <taxon>Volvox</taxon>
    </lineage>
</organism>
<dbReference type="AlphaFoldDB" id="A0A8J4G5J3"/>
<evidence type="ECO:0000313" key="1">
    <source>
        <dbReference type="EMBL" id="GIM00446.1"/>
    </source>
</evidence>
<reference evidence="1" key="1">
    <citation type="journal article" date="2021" name="Proc. Natl. Acad. Sci. U.S.A.">
        <title>Three genomes in the algal genus Volvox reveal the fate of a haploid sex-determining region after a transition to homothallism.</title>
        <authorList>
            <person name="Yamamoto K."/>
            <person name="Hamaji T."/>
            <person name="Kawai-Toyooka H."/>
            <person name="Matsuzaki R."/>
            <person name="Takahashi F."/>
            <person name="Nishimura Y."/>
            <person name="Kawachi M."/>
            <person name="Noguchi H."/>
            <person name="Minakuchi Y."/>
            <person name="Umen J.G."/>
            <person name="Toyoda A."/>
            <person name="Nozaki H."/>
        </authorList>
    </citation>
    <scope>NUCLEOTIDE SEQUENCE</scope>
    <source>
        <strain evidence="1">NIES-3785</strain>
    </source>
</reference>
<name>A0A8J4G5J3_9CHLO</name>
<proteinExistence type="predicted"/>
<comment type="caution">
    <text evidence="1">The sequence shown here is derived from an EMBL/GenBank/DDBJ whole genome shotgun (WGS) entry which is preliminary data.</text>
</comment>
<evidence type="ECO:0000313" key="2">
    <source>
        <dbReference type="Proteomes" id="UP000722791"/>
    </source>
</evidence>
<gene>
    <name evidence="1" type="ORF">Vretimale_5201</name>
</gene>
<dbReference type="Proteomes" id="UP000722791">
    <property type="component" value="Unassembled WGS sequence"/>
</dbReference>
<accession>A0A8J4G5J3</accession>